<name>A0A8H4F0U9_MUCCL</name>
<evidence type="ECO:0000313" key="2">
    <source>
        <dbReference type="EMBL" id="KAF1800854.1"/>
    </source>
</evidence>
<sequence>MRCYLDHIESFFSFAHQKTKKRDTHTHTQAQFVTKPFLHPHDPNVEKEYETLIQAWKNQLIDKTPASPSYEYIRFAWMRLMDHYLDQQWLDSKQMLQCAQAWSARDSISITEAVHTMNILSLKSMQRSLDARQELLQALGDPDFMVGFGVSAIDTSVNPLAGTEVQDEDDDEEDRQVHAPLLVKHNNTPVEESFNILREEEDEAIMTTDSKPEQTESEEDLIELDHQVFKQQSFRLTSSSSTPNISLRSSQDDFSFNKSGFNRKYESYYQQLNQASCWKEMEMKQDEVSITSDDQSIYSDHSGIQWKSWFVDEQPDHQQQQQQPLLAPEEPIIFEQEFADEKVETDACLAELYNPQPKKNQPFLMVRSESSISAFRPISNNLAPRCQQLNPLPLMKRSSSSISIEKAESHHQPLQLPAAATITKSRSFPTKASLSASFKTAPSSSSASSPPPMPTHSTSVKERNFMIRSIVGKKVSLSKLFGSRKSSSSSSSSSHH</sequence>
<reference evidence="2 3" key="1">
    <citation type="submission" date="2019-09" db="EMBL/GenBank/DDBJ databases">
        <authorList>
            <consortium name="DOE Joint Genome Institute"/>
            <person name="Mondo S.J."/>
            <person name="Navarro-Mendoza M.I."/>
            <person name="Perez-Arques C."/>
            <person name="Panchal S."/>
            <person name="Nicolas F.E."/>
            <person name="Ganguly P."/>
            <person name="Pangilinan J."/>
            <person name="Grigoriev I."/>
            <person name="Heitman J."/>
            <person name="Sanya K."/>
            <person name="Garre V."/>
        </authorList>
    </citation>
    <scope>NUCLEOTIDE SEQUENCE [LARGE SCALE GENOMIC DNA]</scope>
    <source>
        <strain evidence="2 3">MU402</strain>
    </source>
</reference>
<comment type="caution">
    <text evidence="2">The sequence shown here is derived from an EMBL/GenBank/DDBJ whole genome shotgun (WGS) entry which is preliminary data.</text>
</comment>
<protein>
    <submittedName>
        <fullName evidence="2">Uncharacterized protein</fullName>
    </submittedName>
</protein>
<organism evidence="2 3">
    <name type="scientific">Mucor circinelloides f. lusitanicus</name>
    <name type="common">Mucor racemosus var. lusitanicus</name>
    <dbReference type="NCBI Taxonomy" id="29924"/>
    <lineage>
        <taxon>Eukaryota</taxon>
        <taxon>Fungi</taxon>
        <taxon>Fungi incertae sedis</taxon>
        <taxon>Mucoromycota</taxon>
        <taxon>Mucoromycotina</taxon>
        <taxon>Mucoromycetes</taxon>
        <taxon>Mucorales</taxon>
        <taxon>Mucorineae</taxon>
        <taxon>Mucoraceae</taxon>
        <taxon>Mucor</taxon>
    </lineage>
</organism>
<feature type="region of interest" description="Disordered" evidence="1">
    <location>
        <begin position="433"/>
        <end position="465"/>
    </location>
</feature>
<accession>A0A8H4F0U9</accession>
<proteinExistence type="predicted"/>
<dbReference type="EMBL" id="JAAECE010000005">
    <property type="protein sequence ID" value="KAF1800854.1"/>
    <property type="molecule type" value="Genomic_DNA"/>
</dbReference>
<dbReference type="Proteomes" id="UP000469890">
    <property type="component" value="Unassembled WGS sequence"/>
</dbReference>
<dbReference type="AlphaFoldDB" id="A0A8H4F0U9"/>
<evidence type="ECO:0000313" key="3">
    <source>
        <dbReference type="Proteomes" id="UP000469890"/>
    </source>
</evidence>
<evidence type="ECO:0000256" key="1">
    <source>
        <dbReference type="SAM" id="MobiDB-lite"/>
    </source>
</evidence>
<gene>
    <name evidence="2" type="ORF">FB192DRAFT_1328323</name>
</gene>
<feature type="compositionally biased region" description="Low complexity" evidence="1">
    <location>
        <begin position="433"/>
        <end position="448"/>
    </location>
</feature>